<dbReference type="Proteomes" id="UP000282170">
    <property type="component" value="Plasmid p1"/>
</dbReference>
<comment type="similarity">
    <text evidence="2 6">Belongs to the group II decarboxylase family.</text>
</comment>
<evidence type="ECO:0000313" key="7">
    <source>
        <dbReference type="EMBL" id="AYL40457.1"/>
    </source>
</evidence>
<keyword evidence="8" id="KW-1185">Reference proteome</keyword>
<accession>A0A494V3V8</accession>
<geneLocation type="plasmid" evidence="7 8">
    <name>p1</name>
</geneLocation>
<protein>
    <recommendedName>
        <fullName evidence="9">Histidine decarboxylase</fullName>
    </recommendedName>
</protein>
<sequence length="262" mass="27140">MGFALKGLAPLLNGGLNQVGDPYTPDAWDSGARAYEVAVLEYFARLAGALPGEVCGYVAFSSGEALLQGLTAAQRRLPEACVYASDQAHDSVRRACELVRMELVTVGSLPGGRMDPEELRLQVLQRRGRGGAVVVATFGTTMRGAVDDVRVLRAAGGEVYVHVDAAGGGLVAAHTRPEPNWSFAHGADSLNVSGHPVLGVPVPAAGVSLVRRALLPEAAGGECIAATDRTPACSCSDLACLLLWARLRSLGRAGVAALVGRC</sequence>
<evidence type="ECO:0008006" key="9">
    <source>
        <dbReference type="Google" id="ProtNLM"/>
    </source>
</evidence>
<comment type="cofactor">
    <cofactor evidence="1 6">
        <name>pyridoxal 5'-phosphate</name>
        <dbReference type="ChEBI" id="CHEBI:597326"/>
    </cofactor>
</comment>
<organism evidence="7 8">
    <name type="scientific">Streptomyces fungicidicus</name>
    <dbReference type="NCBI Taxonomy" id="68203"/>
    <lineage>
        <taxon>Bacteria</taxon>
        <taxon>Bacillati</taxon>
        <taxon>Actinomycetota</taxon>
        <taxon>Actinomycetes</taxon>
        <taxon>Kitasatosporales</taxon>
        <taxon>Streptomycetaceae</taxon>
        <taxon>Streptomyces</taxon>
    </lineage>
</organism>
<dbReference type="AlphaFoldDB" id="A0A494V3V8"/>
<dbReference type="Pfam" id="PF00282">
    <property type="entry name" value="Pyridoxal_deC"/>
    <property type="match status" value="1"/>
</dbReference>
<dbReference type="SUPFAM" id="SSF53383">
    <property type="entry name" value="PLP-dependent transferases"/>
    <property type="match status" value="1"/>
</dbReference>
<keyword evidence="5 6" id="KW-0456">Lyase</keyword>
<evidence type="ECO:0000256" key="3">
    <source>
        <dbReference type="ARBA" id="ARBA00022793"/>
    </source>
</evidence>
<dbReference type="InterPro" id="IPR015421">
    <property type="entry name" value="PyrdxlP-dep_Trfase_major"/>
</dbReference>
<evidence type="ECO:0000256" key="5">
    <source>
        <dbReference type="ARBA" id="ARBA00023239"/>
    </source>
</evidence>
<evidence type="ECO:0000256" key="6">
    <source>
        <dbReference type="RuleBase" id="RU000382"/>
    </source>
</evidence>
<keyword evidence="3" id="KW-0210">Decarboxylase</keyword>
<dbReference type="KEGG" id="sfug:CNQ36_34300"/>
<dbReference type="GO" id="GO:0030170">
    <property type="term" value="F:pyridoxal phosphate binding"/>
    <property type="evidence" value="ECO:0007669"/>
    <property type="project" value="InterPro"/>
</dbReference>
<evidence type="ECO:0000256" key="1">
    <source>
        <dbReference type="ARBA" id="ARBA00001933"/>
    </source>
</evidence>
<evidence type="ECO:0000256" key="4">
    <source>
        <dbReference type="ARBA" id="ARBA00022898"/>
    </source>
</evidence>
<reference evidence="7 8" key="1">
    <citation type="submission" date="2017-09" db="EMBL/GenBank/DDBJ databases">
        <authorList>
            <person name="Zhang H."/>
            <person name="Hu S."/>
            <person name="Xu J."/>
            <person name="He Z."/>
        </authorList>
    </citation>
    <scope>NUCLEOTIDE SEQUENCE [LARGE SCALE GENOMIC DNA]</scope>
    <source>
        <strain evidence="7 8">TXX3120</strain>
        <plasmid evidence="7 8">p1</plasmid>
    </source>
</reference>
<dbReference type="Gene3D" id="3.40.640.10">
    <property type="entry name" value="Type I PLP-dependent aspartate aminotransferase-like (Major domain)"/>
    <property type="match status" value="1"/>
</dbReference>
<evidence type="ECO:0000256" key="2">
    <source>
        <dbReference type="ARBA" id="ARBA00009533"/>
    </source>
</evidence>
<proteinExistence type="inferred from homology"/>
<gene>
    <name evidence="7" type="ORF">CNQ36_34300</name>
</gene>
<name>A0A494V3V8_9ACTN</name>
<dbReference type="EMBL" id="CP023408">
    <property type="protein sequence ID" value="AYL40457.1"/>
    <property type="molecule type" value="Genomic_DNA"/>
</dbReference>
<dbReference type="PANTHER" id="PTHR46101:SF2">
    <property type="entry name" value="SERINE DECARBOXYLASE"/>
    <property type="match status" value="1"/>
</dbReference>
<dbReference type="GO" id="GO:0019752">
    <property type="term" value="P:carboxylic acid metabolic process"/>
    <property type="evidence" value="ECO:0007669"/>
    <property type="project" value="InterPro"/>
</dbReference>
<dbReference type="InterPro" id="IPR002129">
    <property type="entry name" value="PyrdxlP-dep_de-COase"/>
</dbReference>
<dbReference type="InterPro" id="IPR015424">
    <property type="entry name" value="PyrdxlP-dep_Trfase"/>
</dbReference>
<dbReference type="GO" id="GO:0004058">
    <property type="term" value="F:aromatic-L-amino-acid decarboxylase activity"/>
    <property type="evidence" value="ECO:0007669"/>
    <property type="project" value="UniProtKB-ARBA"/>
</dbReference>
<dbReference type="InterPro" id="IPR051151">
    <property type="entry name" value="Group_II_Decarboxylase"/>
</dbReference>
<keyword evidence="4 6" id="KW-0663">Pyridoxal phosphate</keyword>
<evidence type="ECO:0000313" key="8">
    <source>
        <dbReference type="Proteomes" id="UP000282170"/>
    </source>
</evidence>
<dbReference type="PANTHER" id="PTHR46101">
    <property type="match status" value="1"/>
</dbReference>
<keyword evidence="7" id="KW-0614">Plasmid</keyword>